<dbReference type="PANTHER" id="PTHR24273:SF32">
    <property type="entry name" value="HYALIN"/>
    <property type="match status" value="1"/>
</dbReference>
<keyword evidence="6" id="KW-1185">Reference proteome</keyword>
<feature type="domain" description="HYR" evidence="5">
    <location>
        <begin position="19"/>
        <end position="103"/>
    </location>
</feature>
<evidence type="ECO:0000256" key="3">
    <source>
        <dbReference type="SAM" id="Phobius"/>
    </source>
</evidence>
<dbReference type="PANTHER" id="PTHR24273">
    <property type="entry name" value="FI04643P-RELATED"/>
    <property type="match status" value="1"/>
</dbReference>
<keyword evidence="3" id="KW-1133">Transmembrane helix</keyword>
<dbReference type="Pfam" id="PF02494">
    <property type="entry name" value="HYR"/>
    <property type="match status" value="2"/>
</dbReference>
<reference evidence="7" key="1">
    <citation type="submission" date="2025-08" db="UniProtKB">
        <authorList>
            <consortium name="RefSeq"/>
        </authorList>
    </citation>
    <scope>IDENTIFICATION</scope>
</reference>
<dbReference type="KEGG" id="aplc:110978242"/>
<dbReference type="OrthoDB" id="5814741at2759"/>
<protein>
    <submittedName>
        <fullName evidence="7">Hyalin-like</fullName>
    </submittedName>
</protein>
<dbReference type="AlphaFoldDB" id="A0A8B7Y6C0"/>
<organism evidence="6 7">
    <name type="scientific">Acanthaster planci</name>
    <name type="common">Crown-of-thorns starfish</name>
    <dbReference type="NCBI Taxonomy" id="133434"/>
    <lineage>
        <taxon>Eukaryota</taxon>
        <taxon>Metazoa</taxon>
        <taxon>Echinodermata</taxon>
        <taxon>Eleutherozoa</taxon>
        <taxon>Asterozoa</taxon>
        <taxon>Asteroidea</taxon>
        <taxon>Valvatacea</taxon>
        <taxon>Valvatida</taxon>
        <taxon>Acanthasteridae</taxon>
        <taxon>Acanthaster</taxon>
    </lineage>
</organism>
<accession>A0A8B7Y6C0</accession>
<evidence type="ECO:0000259" key="5">
    <source>
        <dbReference type="PROSITE" id="PS50825"/>
    </source>
</evidence>
<keyword evidence="1" id="KW-0677">Repeat</keyword>
<gene>
    <name evidence="7" type="primary">LOC110978242</name>
</gene>
<evidence type="ECO:0000256" key="2">
    <source>
        <dbReference type="SAM" id="MobiDB-lite"/>
    </source>
</evidence>
<feature type="chain" id="PRO_5034137593" evidence="4">
    <location>
        <begin position="24"/>
        <end position="334"/>
    </location>
</feature>
<dbReference type="RefSeq" id="XP_022088753.1">
    <property type="nucleotide sequence ID" value="XM_022233061.1"/>
</dbReference>
<feature type="signal peptide" evidence="4">
    <location>
        <begin position="1"/>
        <end position="23"/>
    </location>
</feature>
<evidence type="ECO:0000313" key="7">
    <source>
        <dbReference type="RefSeq" id="XP_022088753.1"/>
    </source>
</evidence>
<dbReference type="PROSITE" id="PS50825">
    <property type="entry name" value="HYR"/>
    <property type="match status" value="2"/>
</dbReference>
<sequence length="334" mass="36716">MEFPKVCVTIFAAISAICLPGLAFRYNDCPGPITVDTAADSDTVAVTWKHPYLTGLGNVGSVSQTVSHNPGEKFPIGLTRVNYLAINSTDYRDLQVCTFVITVHDRIPPVFNTCPINVTSYLGPNQTETEVLWDIPQALDNSRYVQLRTDHERGSNFTAGTVVVTYTARDTTGNEAHCQFPVIVIPFIVTTTTEATTTMETTTAKLEVGTVSGKHLGGSKPSDPGVVEATPIDWKIWVSRGLIFVSILCLFTFAIVAFFVIRKYRVIKRLKRTRVLDDEAEIYPSSAGEEYDMWEDPTNGPELPPNLGSPGSKTEIRRLNKAEERPLLVAAGPF</sequence>
<feature type="region of interest" description="Disordered" evidence="2">
    <location>
        <begin position="289"/>
        <end position="313"/>
    </location>
</feature>
<feature type="domain" description="HYR" evidence="5">
    <location>
        <begin position="104"/>
        <end position="186"/>
    </location>
</feature>
<dbReference type="GeneID" id="110978242"/>
<dbReference type="Proteomes" id="UP000694845">
    <property type="component" value="Unplaced"/>
</dbReference>
<dbReference type="InterPro" id="IPR003410">
    <property type="entry name" value="HYR_dom"/>
</dbReference>
<name>A0A8B7Y6C0_ACAPL</name>
<evidence type="ECO:0000313" key="6">
    <source>
        <dbReference type="Proteomes" id="UP000694845"/>
    </source>
</evidence>
<proteinExistence type="predicted"/>
<keyword evidence="4" id="KW-0732">Signal</keyword>
<evidence type="ECO:0000256" key="4">
    <source>
        <dbReference type="SAM" id="SignalP"/>
    </source>
</evidence>
<keyword evidence="3" id="KW-0812">Transmembrane</keyword>
<keyword evidence="3" id="KW-0472">Membrane</keyword>
<evidence type="ECO:0000256" key="1">
    <source>
        <dbReference type="ARBA" id="ARBA00022737"/>
    </source>
</evidence>
<dbReference type="OMA" id="YDMWEDP"/>
<feature type="transmembrane region" description="Helical" evidence="3">
    <location>
        <begin position="241"/>
        <end position="261"/>
    </location>
</feature>